<organism evidence="2 3">
    <name type="scientific">Mucilaginibacter pineti</name>
    <dbReference type="NCBI Taxonomy" id="1391627"/>
    <lineage>
        <taxon>Bacteria</taxon>
        <taxon>Pseudomonadati</taxon>
        <taxon>Bacteroidota</taxon>
        <taxon>Sphingobacteriia</taxon>
        <taxon>Sphingobacteriales</taxon>
        <taxon>Sphingobacteriaceae</taxon>
        <taxon>Mucilaginibacter</taxon>
    </lineage>
</organism>
<keyword evidence="3" id="KW-1185">Reference proteome</keyword>
<dbReference type="EMBL" id="FNAI01000007">
    <property type="protein sequence ID" value="SDE54886.1"/>
    <property type="molecule type" value="Genomic_DNA"/>
</dbReference>
<dbReference type="OrthoDB" id="798410at2"/>
<proteinExistence type="predicted"/>
<dbReference type="STRING" id="1391627.SAMN05216464_107120"/>
<sequence length="125" mass="14497">MNTEISQTTRQWWWAKRLKYNIGLIVAGFIAFLLYCILGEIIIAPHEEFEETIFGIAFQGVAYLFMMGLANVFYTLGWFIDSTFNTGNNQLFREKLFALGYWFSCALPILFILLVMIIFLSGVNR</sequence>
<evidence type="ECO:0000256" key="1">
    <source>
        <dbReference type="SAM" id="Phobius"/>
    </source>
</evidence>
<dbReference type="AlphaFoldDB" id="A0A1G7DUT4"/>
<evidence type="ECO:0000313" key="3">
    <source>
        <dbReference type="Proteomes" id="UP000199072"/>
    </source>
</evidence>
<reference evidence="2 3" key="1">
    <citation type="submission" date="2016-10" db="EMBL/GenBank/DDBJ databases">
        <authorList>
            <person name="de Groot N.N."/>
        </authorList>
    </citation>
    <scope>NUCLEOTIDE SEQUENCE [LARGE SCALE GENOMIC DNA]</scope>
    <source>
        <strain evidence="2 3">47C3B</strain>
    </source>
</reference>
<gene>
    <name evidence="2" type="ORF">SAMN05216464_107120</name>
</gene>
<feature type="transmembrane region" description="Helical" evidence="1">
    <location>
        <begin position="20"/>
        <end position="44"/>
    </location>
</feature>
<feature type="transmembrane region" description="Helical" evidence="1">
    <location>
        <begin position="56"/>
        <end position="80"/>
    </location>
</feature>
<keyword evidence="1" id="KW-1133">Transmembrane helix</keyword>
<feature type="transmembrane region" description="Helical" evidence="1">
    <location>
        <begin position="100"/>
        <end position="123"/>
    </location>
</feature>
<dbReference type="RefSeq" id="WP_091150448.1">
    <property type="nucleotide sequence ID" value="NZ_FNAI01000007.1"/>
</dbReference>
<dbReference type="Proteomes" id="UP000199072">
    <property type="component" value="Unassembled WGS sequence"/>
</dbReference>
<protein>
    <submittedName>
        <fullName evidence="2">Uncharacterized protein</fullName>
    </submittedName>
</protein>
<keyword evidence="1" id="KW-0812">Transmembrane</keyword>
<evidence type="ECO:0000313" key="2">
    <source>
        <dbReference type="EMBL" id="SDE54886.1"/>
    </source>
</evidence>
<keyword evidence="1" id="KW-0472">Membrane</keyword>
<name>A0A1G7DUT4_9SPHI</name>
<accession>A0A1G7DUT4</accession>